<evidence type="ECO:0000313" key="6">
    <source>
        <dbReference type="Proteomes" id="UP001596435"/>
    </source>
</evidence>
<dbReference type="Pfam" id="PF00106">
    <property type="entry name" value="adh_short"/>
    <property type="match status" value="1"/>
</dbReference>
<comment type="similarity">
    <text evidence="1 3">Belongs to the short-chain dehydrogenases/reductases (SDR) family.</text>
</comment>
<dbReference type="SMART" id="SM00822">
    <property type="entry name" value="PKS_KR"/>
    <property type="match status" value="1"/>
</dbReference>
<dbReference type="Proteomes" id="UP001596435">
    <property type="component" value="Unassembled WGS sequence"/>
</dbReference>
<dbReference type="RefSeq" id="WP_345708922.1">
    <property type="nucleotide sequence ID" value="NZ_BAABKV010000001.1"/>
</dbReference>
<dbReference type="InterPro" id="IPR057326">
    <property type="entry name" value="KR_dom"/>
</dbReference>
<dbReference type="InterPro" id="IPR051911">
    <property type="entry name" value="SDR_oxidoreductase"/>
</dbReference>
<organism evidence="5 6">
    <name type="scientific">Kitasatospora paranensis</name>
    <dbReference type="NCBI Taxonomy" id="258053"/>
    <lineage>
        <taxon>Bacteria</taxon>
        <taxon>Bacillati</taxon>
        <taxon>Actinomycetota</taxon>
        <taxon>Actinomycetes</taxon>
        <taxon>Kitasatosporales</taxon>
        <taxon>Streptomycetaceae</taxon>
        <taxon>Kitasatospora</taxon>
    </lineage>
</organism>
<feature type="domain" description="Ketoreductase" evidence="4">
    <location>
        <begin position="3"/>
        <end position="185"/>
    </location>
</feature>
<dbReference type="InterPro" id="IPR036291">
    <property type="entry name" value="NAD(P)-bd_dom_sf"/>
</dbReference>
<gene>
    <name evidence="5" type="ORF">ACFQMG_01535</name>
</gene>
<evidence type="ECO:0000256" key="3">
    <source>
        <dbReference type="RuleBase" id="RU000363"/>
    </source>
</evidence>
<dbReference type="PRINTS" id="PR00080">
    <property type="entry name" value="SDRFAMILY"/>
</dbReference>
<reference evidence="6" key="1">
    <citation type="journal article" date="2019" name="Int. J. Syst. Evol. Microbiol.">
        <title>The Global Catalogue of Microorganisms (GCM) 10K type strain sequencing project: providing services to taxonomists for standard genome sequencing and annotation.</title>
        <authorList>
            <consortium name="The Broad Institute Genomics Platform"/>
            <consortium name="The Broad Institute Genome Sequencing Center for Infectious Disease"/>
            <person name="Wu L."/>
            <person name="Ma J."/>
        </authorList>
    </citation>
    <scope>NUCLEOTIDE SEQUENCE [LARGE SCALE GENOMIC DNA]</scope>
    <source>
        <strain evidence="6">CGMCC 1.12859</strain>
    </source>
</reference>
<dbReference type="CDD" id="cd05374">
    <property type="entry name" value="17beta-HSD-like_SDR_c"/>
    <property type="match status" value="1"/>
</dbReference>
<accession>A0ABW2FRJ7</accession>
<keyword evidence="2 5" id="KW-0560">Oxidoreductase</keyword>
<dbReference type="EMBL" id="JBHTAJ010000002">
    <property type="protein sequence ID" value="MFC7178240.1"/>
    <property type="molecule type" value="Genomic_DNA"/>
</dbReference>
<comment type="caution">
    <text evidence="5">The sequence shown here is derived from an EMBL/GenBank/DDBJ whole genome shotgun (WGS) entry which is preliminary data.</text>
</comment>
<evidence type="ECO:0000313" key="5">
    <source>
        <dbReference type="EMBL" id="MFC7178240.1"/>
    </source>
</evidence>
<sequence>MERRWLITGCSSGLGRSLAAAAAAAGDYVLATARKPAALSELVDAHPGRVTTAALDIRDPAQCEAAVAAAVDRLGGLDVLVNNAGSGLFGAVEEISDDELRDQLETLVVGPWRLARLVLPVMRSQRTGHIVNVSSLAGRMAFPGLASYVAGKYALEGMSQALAAEAAPLGVRVTVLEPGGFATGYGSALAEAAARVPAYAPVTGPMFAALRGMAGDASLGRPEDFAQQVLRVVAAEHGPVRIPVGADAFAYLDAAEQAARAELAEARTFGPDGF</sequence>
<dbReference type="Gene3D" id="3.40.50.720">
    <property type="entry name" value="NAD(P)-binding Rossmann-like Domain"/>
    <property type="match status" value="1"/>
</dbReference>
<proteinExistence type="inferred from homology"/>
<dbReference type="PANTHER" id="PTHR43976:SF16">
    <property type="entry name" value="SHORT-CHAIN DEHYDROGENASE_REDUCTASE FAMILY PROTEIN"/>
    <property type="match status" value="1"/>
</dbReference>
<dbReference type="InterPro" id="IPR020904">
    <property type="entry name" value="Sc_DH/Rdtase_CS"/>
</dbReference>
<evidence type="ECO:0000259" key="4">
    <source>
        <dbReference type="SMART" id="SM00822"/>
    </source>
</evidence>
<dbReference type="PRINTS" id="PR00081">
    <property type="entry name" value="GDHRDH"/>
</dbReference>
<dbReference type="InterPro" id="IPR002347">
    <property type="entry name" value="SDR_fam"/>
</dbReference>
<dbReference type="SUPFAM" id="SSF51735">
    <property type="entry name" value="NAD(P)-binding Rossmann-fold domains"/>
    <property type="match status" value="1"/>
</dbReference>
<evidence type="ECO:0000256" key="2">
    <source>
        <dbReference type="ARBA" id="ARBA00023002"/>
    </source>
</evidence>
<dbReference type="GO" id="GO:0016491">
    <property type="term" value="F:oxidoreductase activity"/>
    <property type="evidence" value="ECO:0007669"/>
    <property type="project" value="UniProtKB-KW"/>
</dbReference>
<keyword evidence="6" id="KW-1185">Reference proteome</keyword>
<protein>
    <submittedName>
        <fullName evidence="5">SDR family oxidoreductase</fullName>
        <ecNumber evidence="5">1.1.-.-</ecNumber>
    </submittedName>
</protein>
<dbReference type="PROSITE" id="PS00061">
    <property type="entry name" value="ADH_SHORT"/>
    <property type="match status" value="1"/>
</dbReference>
<evidence type="ECO:0000256" key="1">
    <source>
        <dbReference type="ARBA" id="ARBA00006484"/>
    </source>
</evidence>
<dbReference type="PANTHER" id="PTHR43976">
    <property type="entry name" value="SHORT CHAIN DEHYDROGENASE"/>
    <property type="match status" value="1"/>
</dbReference>
<dbReference type="EC" id="1.1.-.-" evidence="5"/>
<name>A0ABW2FRJ7_9ACTN</name>